<evidence type="ECO:0000313" key="3">
    <source>
        <dbReference type="Proteomes" id="UP000694888"/>
    </source>
</evidence>
<feature type="compositionally biased region" description="Low complexity" evidence="1">
    <location>
        <begin position="455"/>
        <end position="488"/>
    </location>
</feature>
<keyword evidence="2" id="KW-0472">Membrane</keyword>
<feature type="compositionally biased region" description="Basic and acidic residues" evidence="1">
    <location>
        <begin position="529"/>
        <end position="540"/>
    </location>
</feature>
<feature type="region of interest" description="Disordered" evidence="1">
    <location>
        <begin position="194"/>
        <end position="223"/>
    </location>
</feature>
<protein>
    <submittedName>
        <fullName evidence="4">Uncharacterized protein DDB_G0283357</fullName>
    </submittedName>
</protein>
<feature type="compositionally biased region" description="Basic and acidic residues" evidence="1">
    <location>
        <begin position="297"/>
        <end position="306"/>
    </location>
</feature>
<dbReference type="Proteomes" id="UP000694888">
    <property type="component" value="Unplaced"/>
</dbReference>
<feature type="region of interest" description="Disordered" evidence="1">
    <location>
        <begin position="140"/>
        <end position="182"/>
    </location>
</feature>
<organism evidence="3 4">
    <name type="scientific">Aplysia californica</name>
    <name type="common">California sea hare</name>
    <dbReference type="NCBI Taxonomy" id="6500"/>
    <lineage>
        <taxon>Eukaryota</taxon>
        <taxon>Metazoa</taxon>
        <taxon>Spiralia</taxon>
        <taxon>Lophotrochozoa</taxon>
        <taxon>Mollusca</taxon>
        <taxon>Gastropoda</taxon>
        <taxon>Heterobranchia</taxon>
        <taxon>Euthyneura</taxon>
        <taxon>Tectipleura</taxon>
        <taxon>Aplysiida</taxon>
        <taxon>Aplysioidea</taxon>
        <taxon>Aplysiidae</taxon>
        <taxon>Aplysia</taxon>
    </lineage>
</organism>
<feature type="compositionally biased region" description="Polar residues" evidence="1">
    <location>
        <begin position="543"/>
        <end position="563"/>
    </location>
</feature>
<feature type="compositionally biased region" description="Gly residues" evidence="1">
    <location>
        <begin position="343"/>
        <end position="357"/>
    </location>
</feature>
<dbReference type="GeneID" id="101848627"/>
<dbReference type="RefSeq" id="XP_012945313.1">
    <property type="nucleotide sequence ID" value="XM_013089859.2"/>
</dbReference>
<feature type="compositionally biased region" description="Low complexity" evidence="1">
    <location>
        <begin position="330"/>
        <end position="342"/>
    </location>
</feature>
<keyword evidence="2" id="KW-1133">Transmembrane helix</keyword>
<feature type="region of interest" description="Disordered" evidence="1">
    <location>
        <begin position="401"/>
        <end position="619"/>
    </location>
</feature>
<feature type="compositionally biased region" description="Gly residues" evidence="1">
    <location>
        <begin position="507"/>
        <end position="516"/>
    </location>
</feature>
<feature type="compositionally biased region" description="Low complexity" evidence="1">
    <location>
        <begin position="429"/>
        <end position="441"/>
    </location>
</feature>
<reference evidence="4" key="1">
    <citation type="submission" date="2025-08" db="UniProtKB">
        <authorList>
            <consortium name="RefSeq"/>
        </authorList>
    </citation>
    <scope>IDENTIFICATION</scope>
</reference>
<sequence>MYFMISKCVVCVDISFANILLNCMFSPSRFPLPVEPHMPHDPMAGGYNPELGMPPNQFPPEPPHDGYDGGASTDEPPSSGRRSNDTLEQPVILGIVLGALLLALAVLMAMCWWKQQQQKRRNLASNPQKFQDQSQCIYADASGHSKPNGGLYPPINGGPHMANGHGPPQDSGGHPRHGCMNIDVNPLAEYDMQTSVHGDRRPPQFYGNGLSGNSKRYGGNHSHENLTSCSGGGGGGGGKSHLQCNGGGDMAYMEQGSGGGVYPMQHRTLPLAPSQPLTTFYADSGSNSLGRPSLNHEYSEPGEREMMTATSSGIPRSSPGLPPHHHHLHQSSSSAASYNGKLSSGGGSERGGGGGGLNNMMVGHRPHHAAEYDYDWSAGNSYDQPRGGGLGAGGVGGETTGALGVSSSLSQDRLPPTYHTASDFGGGSNNNINNNNNNNNNSGHMLYPPPPPPHLSSLSQQQQQLQQPSQRLTTSVSSSGSSRGHPVSAPSYPARPGLPHGGEVESRGGGGGGGGDRGGKQRRRRKRPPSRDIPPREYVMKDQATNTDLSSNEGTFEFTSYCKSGSSSNSGSEVGANGCDSNFGNNGSLESIEDSAQSASSAESDEFEPLRVTHRSVPL</sequence>
<keyword evidence="2" id="KW-0812">Transmembrane</keyword>
<name>A0ABM1ACY3_APLCA</name>
<feature type="region of interest" description="Disordered" evidence="1">
    <location>
        <begin position="279"/>
        <end position="362"/>
    </location>
</feature>
<accession>A0ABM1ACY3</accession>
<evidence type="ECO:0000256" key="2">
    <source>
        <dbReference type="SAM" id="Phobius"/>
    </source>
</evidence>
<evidence type="ECO:0000256" key="1">
    <source>
        <dbReference type="SAM" id="MobiDB-lite"/>
    </source>
</evidence>
<proteinExistence type="predicted"/>
<gene>
    <name evidence="4" type="primary">LOC101848627</name>
</gene>
<feature type="transmembrane region" description="Helical" evidence="2">
    <location>
        <begin position="91"/>
        <end position="113"/>
    </location>
</feature>
<evidence type="ECO:0000313" key="4">
    <source>
        <dbReference type="RefSeq" id="XP_012945313.1"/>
    </source>
</evidence>
<feature type="region of interest" description="Disordered" evidence="1">
    <location>
        <begin position="41"/>
        <end position="85"/>
    </location>
</feature>
<feature type="compositionally biased region" description="Polar residues" evidence="1">
    <location>
        <begin position="579"/>
        <end position="589"/>
    </location>
</feature>
<keyword evidence="3" id="KW-1185">Reference proteome</keyword>